<comment type="caution">
    <text evidence="1">The sequence shown here is derived from an EMBL/GenBank/DDBJ whole genome shotgun (WGS) entry which is preliminary data.</text>
</comment>
<organism evidence="1 2">
    <name type="scientific">Flagellimonas nanhaiensis</name>
    <dbReference type="NCBI Taxonomy" id="2292706"/>
    <lineage>
        <taxon>Bacteria</taxon>
        <taxon>Pseudomonadati</taxon>
        <taxon>Bacteroidota</taxon>
        <taxon>Flavobacteriia</taxon>
        <taxon>Flavobacteriales</taxon>
        <taxon>Flavobacteriaceae</taxon>
        <taxon>Flagellimonas</taxon>
    </lineage>
</organism>
<evidence type="ECO:0000313" key="1">
    <source>
        <dbReference type="EMBL" id="RDY58022.1"/>
    </source>
</evidence>
<accession>A0A371JLV1</accession>
<name>A0A371JLV1_9FLAO</name>
<dbReference type="SUPFAM" id="SSF53187">
    <property type="entry name" value="Zn-dependent exopeptidases"/>
    <property type="match status" value="1"/>
</dbReference>
<dbReference type="Gene3D" id="3.40.630.10">
    <property type="entry name" value="Zn peptidases"/>
    <property type="match status" value="1"/>
</dbReference>
<gene>
    <name evidence="1" type="ORF">DX873_15940</name>
</gene>
<protein>
    <submittedName>
        <fullName evidence="1">Uncharacterized protein</fullName>
    </submittedName>
</protein>
<proteinExistence type="predicted"/>
<reference evidence="1 2" key="1">
    <citation type="submission" date="2018-08" db="EMBL/GenBank/DDBJ databases">
        <title>Muricauda nanhaiensis sp. nov., isolated from seawater of the South China Sea.</title>
        <authorList>
            <person name="Dang Y."/>
        </authorList>
    </citation>
    <scope>NUCLEOTIDE SEQUENCE [LARGE SCALE GENOMIC DNA]</scope>
    <source>
        <strain evidence="1 2">SM1704</strain>
    </source>
</reference>
<dbReference type="EMBL" id="QTJX01000005">
    <property type="protein sequence ID" value="RDY58022.1"/>
    <property type="molecule type" value="Genomic_DNA"/>
</dbReference>
<dbReference type="AlphaFoldDB" id="A0A371JLV1"/>
<dbReference type="Proteomes" id="UP000261828">
    <property type="component" value="Unassembled WGS sequence"/>
</dbReference>
<keyword evidence="2" id="KW-1185">Reference proteome</keyword>
<evidence type="ECO:0000313" key="2">
    <source>
        <dbReference type="Proteomes" id="UP000261828"/>
    </source>
</evidence>
<sequence length="117" mass="13827">MVISYGVAKKVRFETPSGTSSEIIENRTKQTYALDGVDHGHWRHNLGGVDTNRDWSKYRQLEIKDTVEYIEGVMKETKKELLIGLDFLFTWYNIFYTNKKVRRLMPEFVESWLSESE</sequence>